<sequence length="144" mass="16204">MTRIPVLQQTPDALRQTPEALQQTPDLAERIDRSLLHLHTLPGLDARVLARVIGVPTVAVRTSHWLRRHSTLRASLARIRVEAAERLLHEQPRTLPPALVMARTAEAVGFHSTDEMDRAFLRYRHRSGFEALLAGRARTTRSAA</sequence>
<gene>
    <name evidence="1" type="ORF">SAMN06295885_3062</name>
</gene>
<dbReference type="EMBL" id="FXBM01000003">
    <property type="protein sequence ID" value="SMH48551.1"/>
    <property type="molecule type" value="Genomic_DNA"/>
</dbReference>
<evidence type="ECO:0008006" key="3">
    <source>
        <dbReference type="Google" id="ProtNLM"/>
    </source>
</evidence>
<protein>
    <recommendedName>
        <fullName evidence="3">HTH araC/xylS-type domain-containing protein</fullName>
    </recommendedName>
</protein>
<evidence type="ECO:0000313" key="1">
    <source>
        <dbReference type="EMBL" id="SMH48551.1"/>
    </source>
</evidence>
<evidence type="ECO:0000313" key="2">
    <source>
        <dbReference type="Proteomes" id="UP000193711"/>
    </source>
</evidence>
<dbReference type="Proteomes" id="UP000193711">
    <property type="component" value="Unassembled WGS sequence"/>
</dbReference>
<keyword evidence="2" id="KW-1185">Reference proteome</keyword>
<organism evidence="1 2">
    <name type="scientific">Rathayibacter oskolensis</name>
    <dbReference type="NCBI Taxonomy" id="1891671"/>
    <lineage>
        <taxon>Bacteria</taxon>
        <taxon>Bacillati</taxon>
        <taxon>Actinomycetota</taxon>
        <taxon>Actinomycetes</taxon>
        <taxon>Micrococcales</taxon>
        <taxon>Microbacteriaceae</taxon>
        <taxon>Rathayibacter</taxon>
    </lineage>
</organism>
<accession>A0A1X7PBC7</accession>
<proteinExistence type="predicted"/>
<dbReference type="AlphaFoldDB" id="A0A1X7PBC7"/>
<name>A0A1X7PBC7_9MICO</name>
<reference evidence="2" key="1">
    <citation type="submission" date="2017-04" db="EMBL/GenBank/DDBJ databases">
        <authorList>
            <person name="Varghese N."/>
            <person name="Submissions S."/>
        </authorList>
    </citation>
    <scope>NUCLEOTIDE SEQUENCE [LARGE SCALE GENOMIC DNA]</scope>
    <source>
        <strain evidence="2">VKM Ac-2121</strain>
    </source>
</reference>
<dbReference type="OrthoDB" id="5122458at2"/>
<dbReference type="RefSeq" id="WP_085477487.1">
    <property type="nucleotide sequence ID" value="NZ_FXBM01000003.1"/>
</dbReference>